<dbReference type="AlphaFoldDB" id="A0A835U380"/>
<organism evidence="2 5">
    <name type="scientific">Vanilla planifolia</name>
    <name type="common">Vanilla</name>
    <dbReference type="NCBI Taxonomy" id="51239"/>
    <lineage>
        <taxon>Eukaryota</taxon>
        <taxon>Viridiplantae</taxon>
        <taxon>Streptophyta</taxon>
        <taxon>Embryophyta</taxon>
        <taxon>Tracheophyta</taxon>
        <taxon>Spermatophyta</taxon>
        <taxon>Magnoliopsida</taxon>
        <taxon>Liliopsida</taxon>
        <taxon>Asparagales</taxon>
        <taxon>Orchidaceae</taxon>
        <taxon>Vanilloideae</taxon>
        <taxon>Vanilleae</taxon>
        <taxon>Vanilla</taxon>
    </lineage>
</organism>
<keyword evidence="4" id="KW-1185">Reference proteome</keyword>
<feature type="region of interest" description="Disordered" evidence="1">
    <location>
        <begin position="53"/>
        <end position="79"/>
    </location>
</feature>
<protein>
    <submittedName>
        <fullName evidence="2">Uncharacterized protein</fullName>
    </submittedName>
</protein>
<dbReference type="EMBL" id="JADCNM010000610">
    <property type="protein sequence ID" value="KAG0446140.1"/>
    <property type="molecule type" value="Genomic_DNA"/>
</dbReference>
<accession>A0A835U380</accession>
<evidence type="ECO:0000256" key="1">
    <source>
        <dbReference type="SAM" id="MobiDB-lite"/>
    </source>
</evidence>
<evidence type="ECO:0000313" key="3">
    <source>
        <dbReference type="EMBL" id="KAG0446142.1"/>
    </source>
</evidence>
<comment type="caution">
    <text evidence="2">The sequence shown here is derived from an EMBL/GenBank/DDBJ whole genome shotgun (WGS) entry which is preliminary data.</text>
</comment>
<evidence type="ECO:0000313" key="4">
    <source>
        <dbReference type="Proteomes" id="UP000636800"/>
    </source>
</evidence>
<sequence length="226" mass="24472">MNPSTLLTLHRAQQVSPNWCPLPSSILLCQAAVALREGSSLVASWLTGREIQPSQWRKTPSSGSNANGNSGGRGSSIGLPDEDFTRGGVLLDDFLFDDASGYAPVGEGRADQAGYLVAEAEGFAASVPDIAPLPALPEESVATLWLSSWRKRQRGERSGFTPTTNFFPRCFRFLLLELPALMSKMIFVPVSSTKCERIDPFHIKPKFCCTKHLKKAPFGKGCGLAD</sequence>
<gene>
    <name evidence="3" type="ORF">HPP92_028978</name>
    <name evidence="2" type="ORF">HPP92_028989</name>
</gene>
<evidence type="ECO:0000313" key="5">
    <source>
        <dbReference type="Proteomes" id="UP000639772"/>
    </source>
</evidence>
<evidence type="ECO:0000313" key="2">
    <source>
        <dbReference type="EMBL" id="KAG0446140.1"/>
    </source>
</evidence>
<reference evidence="4 5" key="1">
    <citation type="journal article" date="2020" name="Nat. Food">
        <title>A phased Vanilla planifolia genome enables genetic improvement of flavour and production.</title>
        <authorList>
            <person name="Hasing T."/>
            <person name="Tang H."/>
            <person name="Brym M."/>
            <person name="Khazi F."/>
            <person name="Huang T."/>
            <person name="Chambers A.H."/>
        </authorList>
    </citation>
    <scope>NUCLEOTIDE SEQUENCE [LARGE SCALE GENOMIC DNA]</scope>
    <source>
        <tissue evidence="2">Leaf</tissue>
    </source>
</reference>
<dbReference type="EMBL" id="JADCNL010000609">
    <property type="protein sequence ID" value="KAG0446142.1"/>
    <property type="molecule type" value="Genomic_DNA"/>
</dbReference>
<name>A0A835U380_VANPL</name>
<dbReference type="Proteomes" id="UP000636800">
    <property type="component" value="Unassembled WGS sequence"/>
</dbReference>
<dbReference type="Proteomes" id="UP000639772">
    <property type="component" value="Unassembled WGS sequence"/>
</dbReference>
<proteinExistence type="predicted"/>